<comment type="caution">
    <text evidence="2">The sequence shown here is derived from an EMBL/GenBank/DDBJ whole genome shotgun (WGS) entry which is preliminary data.</text>
</comment>
<feature type="compositionally biased region" description="Basic and acidic residues" evidence="1">
    <location>
        <begin position="210"/>
        <end position="219"/>
    </location>
</feature>
<feature type="non-terminal residue" evidence="2">
    <location>
        <position position="243"/>
    </location>
</feature>
<dbReference type="InterPro" id="IPR055927">
    <property type="entry name" value="DUF7504"/>
</dbReference>
<reference evidence="2 3" key="1">
    <citation type="journal article" date="2019" name="Int. J. Syst. Evol. Microbiol.">
        <title>The Global Catalogue of Microorganisms (GCM) 10K type strain sequencing project: providing services to taxonomists for standard genome sequencing and annotation.</title>
        <authorList>
            <consortium name="The Broad Institute Genomics Platform"/>
            <consortium name="The Broad Institute Genome Sequencing Center for Infectious Disease"/>
            <person name="Wu L."/>
            <person name="Ma J."/>
        </authorList>
    </citation>
    <scope>NUCLEOTIDE SEQUENCE [LARGE SCALE GENOMIC DNA]</scope>
    <source>
        <strain evidence="2 3">NBRC 111368</strain>
    </source>
</reference>
<dbReference type="AlphaFoldDB" id="A0ABD5S4R2"/>
<feature type="compositionally biased region" description="Acidic residues" evidence="1">
    <location>
        <begin position="182"/>
        <end position="192"/>
    </location>
</feature>
<feature type="non-terminal residue" evidence="2">
    <location>
        <position position="1"/>
    </location>
</feature>
<feature type="region of interest" description="Disordered" evidence="1">
    <location>
        <begin position="105"/>
        <end position="219"/>
    </location>
</feature>
<sequence length="243" mass="25817">IAAGGEVVVSTVADPADLDELHETLQRHLERPTDGGGRAVLGFESVTALLGHVPSDDARTFLRDLIALVNRVDGDAFYLLDPTAHSPTTLVSLLPLFDTVELDSPADEESATAGVDPARGTATNGTSTSIESGGEPTEIPSAEETPEIEDVEDVEDAEDVEVVTGRERIGEADGGERRDEAGDGTEDEDDGTGEPVPNAEEVSAIDAADVDPKRGHDILRSERRRRVLYALLQAPEGMEVREL</sequence>
<gene>
    <name evidence="2" type="ORF">ACFQE1_19715</name>
</gene>
<evidence type="ECO:0000313" key="3">
    <source>
        <dbReference type="Proteomes" id="UP001596328"/>
    </source>
</evidence>
<evidence type="ECO:0000313" key="2">
    <source>
        <dbReference type="EMBL" id="MFC6726550.1"/>
    </source>
</evidence>
<accession>A0ABD5S4R2</accession>
<protein>
    <submittedName>
        <fullName evidence="2">Uncharacterized protein</fullName>
    </submittedName>
</protein>
<name>A0ABD5S4R2_9EURY</name>
<dbReference type="Pfam" id="PF24336">
    <property type="entry name" value="DUF7504"/>
    <property type="match status" value="1"/>
</dbReference>
<dbReference type="EMBL" id="JBHSWU010001205">
    <property type="protein sequence ID" value="MFC6726550.1"/>
    <property type="molecule type" value="Genomic_DNA"/>
</dbReference>
<dbReference type="Proteomes" id="UP001596328">
    <property type="component" value="Unassembled WGS sequence"/>
</dbReference>
<feature type="compositionally biased region" description="Acidic residues" evidence="1">
    <location>
        <begin position="144"/>
        <end position="161"/>
    </location>
</feature>
<evidence type="ECO:0000256" key="1">
    <source>
        <dbReference type="SAM" id="MobiDB-lite"/>
    </source>
</evidence>
<keyword evidence="3" id="KW-1185">Reference proteome</keyword>
<feature type="compositionally biased region" description="Polar residues" evidence="1">
    <location>
        <begin position="121"/>
        <end position="131"/>
    </location>
</feature>
<feature type="compositionally biased region" description="Basic and acidic residues" evidence="1">
    <location>
        <begin position="164"/>
        <end position="181"/>
    </location>
</feature>
<proteinExistence type="predicted"/>
<organism evidence="2 3">
    <name type="scientific">Halobium palmae</name>
    <dbReference type="NCBI Taxonomy" id="1776492"/>
    <lineage>
        <taxon>Archaea</taxon>
        <taxon>Methanobacteriati</taxon>
        <taxon>Methanobacteriota</taxon>
        <taxon>Stenosarchaea group</taxon>
        <taxon>Halobacteria</taxon>
        <taxon>Halobacteriales</taxon>
        <taxon>Haloferacaceae</taxon>
        <taxon>Halobium</taxon>
    </lineage>
</organism>